<feature type="domain" description="AMP-dependent synthetase/ligase" evidence="1">
    <location>
        <begin position="15"/>
        <end position="348"/>
    </location>
</feature>
<sequence>MDYPMEETVTDLIEVWSRLTPDRIAARNAQQGIISYFQLERDANRIANWLNQQGIGEHSRIGVLTGSDPYFLVALLAVWKAGACYVPLDMDYPLGRLSHMVADAGLSVILGVGSGDSMALWSCARYFDITSSGFLRGIQRWSGSQPPQVVRRPQQLALIIYTSGSTGVPKGVMIEHGALANLLKDHAKGLGITANSRVYNALSLAFDAGNMAALLPLICGGELALGCGETAAIVHSRSSHLFLPTALLARLDIQAAGLPSLIAIGGEDCPQNLADRWADRVALYNLYGPAECTVTALYGRIFLGQRVHVGQPVTGIQAWILDRDGAECLPGEAGELYLSGLGLARGYLNQPQLTAQRFIEWQPIPGQRLRLYRTGDKFRKLPCGHYQFLGRIEEEVRIGGYLIDIAEVESQLIRVCPLLKQVKVVVQRLGAEEKLLAFATLCQCYPACAPEPCRILCDLAHRLPEYLIPSQLHLLSEMPLTPNGKLDEKRLPRLAAKTTLA</sequence>
<dbReference type="PANTHER" id="PTHR45527">
    <property type="entry name" value="NONRIBOSOMAL PEPTIDE SYNTHETASE"/>
    <property type="match status" value="1"/>
</dbReference>
<gene>
    <name evidence="2" type="ORF">PL78_09675</name>
</gene>
<proteinExistence type="predicted"/>
<dbReference type="PANTHER" id="PTHR45527:SF1">
    <property type="entry name" value="FATTY ACID SYNTHASE"/>
    <property type="match status" value="1"/>
</dbReference>
<evidence type="ECO:0000313" key="2">
    <source>
        <dbReference type="EMBL" id="ANI30088.1"/>
    </source>
</evidence>
<name>A0ABM6BKY2_YERET</name>
<reference evidence="2 3" key="1">
    <citation type="journal article" date="2016" name="Toxins">
        <title>The Draft Genome Sequence of the Yersinia entomophaga Entomopathogenic Type Strain MH96T.</title>
        <authorList>
            <person name="Hurst M.R."/>
            <person name="Beattie A."/>
            <person name="Altermann E."/>
            <person name="Moraga R.M."/>
            <person name="Harper L.A."/>
            <person name="Calder J."/>
            <person name="Laugraud A."/>
        </authorList>
    </citation>
    <scope>NUCLEOTIDE SEQUENCE [LARGE SCALE GENOMIC DNA]</scope>
    <source>
        <strain evidence="2 3">MH96</strain>
    </source>
</reference>
<accession>A0ABM6BKY2</accession>
<dbReference type="InterPro" id="IPR045851">
    <property type="entry name" value="AMP-bd_C_sf"/>
</dbReference>
<dbReference type="RefSeq" id="WP_064515103.1">
    <property type="nucleotide sequence ID" value="NZ_CBCSBH010000006.1"/>
</dbReference>
<keyword evidence="3" id="KW-1185">Reference proteome</keyword>
<dbReference type="SUPFAM" id="SSF56801">
    <property type="entry name" value="Acetyl-CoA synthetase-like"/>
    <property type="match status" value="1"/>
</dbReference>
<dbReference type="InterPro" id="IPR042099">
    <property type="entry name" value="ANL_N_sf"/>
</dbReference>
<dbReference type="PROSITE" id="PS00455">
    <property type="entry name" value="AMP_BINDING"/>
    <property type="match status" value="1"/>
</dbReference>
<protein>
    <submittedName>
        <fullName evidence="2">Peptide synthetase</fullName>
    </submittedName>
</protein>
<dbReference type="Pfam" id="PF00501">
    <property type="entry name" value="AMP-binding"/>
    <property type="match status" value="1"/>
</dbReference>
<dbReference type="CDD" id="cd05930">
    <property type="entry name" value="A_NRPS"/>
    <property type="match status" value="1"/>
</dbReference>
<dbReference type="Gene3D" id="3.30.300.30">
    <property type="match status" value="1"/>
</dbReference>
<dbReference type="EMBL" id="CP010029">
    <property type="protein sequence ID" value="ANI30088.1"/>
    <property type="molecule type" value="Genomic_DNA"/>
</dbReference>
<dbReference type="InterPro" id="IPR000873">
    <property type="entry name" value="AMP-dep_synth/lig_dom"/>
</dbReference>
<dbReference type="InterPro" id="IPR020845">
    <property type="entry name" value="AMP-binding_CS"/>
</dbReference>
<dbReference type="Gene3D" id="3.40.50.12780">
    <property type="entry name" value="N-terminal domain of ligase-like"/>
    <property type="match status" value="1"/>
</dbReference>
<dbReference type="Proteomes" id="UP000266744">
    <property type="component" value="Chromosome"/>
</dbReference>
<evidence type="ECO:0000313" key="3">
    <source>
        <dbReference type="Proteomes" id="UP000266744"/>
    </source>
</evidence>
<organism evidence="2 3">
    <name type="scientific">Yersinia entomophaga</name>
    <dbReference type="NCBI Taxonomy" id="935293"/>
    <lineage>
        <taxon>Bacteria</taxon>
        <taxon>Pseudomonadati</taxon>
        <taxon>Pseudomonadota</taxon>
        <taxon>Gammaproteobacteria</taxon>
        <taxon>Enterobacterales</taxon>
        <taxon>Yersiniaceae</taxon>
        <taxon>Yersinia</taxon>
    </lineage>
</organism>
<evidence type="ECO:0000259" key="1">
    <source>
        <dbReference type="Pfam" id="PF00501"/>
    </source>
</evidence>